<protein>
    <recommendedName>
        <fullName evidence="4">Pentatricopeptide repeat-containing protein</fullName>
    </recommendedName>
</protein>
<sequence length="165" mass="18454">MVQVHKLEPNVKHYGCMVDLLGRAGLLKEAEELIESMPIPPDVATWGALLGACKKHGNTKMAERVGKKLIEVHVISSDVNSNNKFHTNYAYPSLEFRDVSSLENVFGRFYLTSPGFSPGKADAMSMEYYILHSVRTCTLADYHIGDLVIPGSAQLWRCNSSYRFN</sequence>
<dbReference type="AlphaFoldDB" id="A0A835HY40"/>
<gene>
    <name evidence="2" type="ORF">IFM89_029303</name>
</gene>
<dbReference type="InterPro" id="IPR046960">
    <property type="entry name" value="PPR_At4g14850-like_plant"/>
</dbReference>
<evidence type="ECO:0008006" key="4">
    <source>
        <dbReference type="Google" id="ProtNLM"/>
    </source>
</evidence>
<dbReference type="PANTHER" id="PTHR47926">
    <property type="entry name" value="PENTATRICOPEPTIDE REPEAT-CONTAINING PROTEIN"/>
    <property type="match status" value="1"/>
</dbReference>
<evidence type="ECO:0000313" key="2">
    <source>
        <dbReference type="EMBL" id="KAF9606846.1"/>
    </source>
</evidence>
<dbReference type="OrthoDB" id="185373at2759"/>
<accession>A0A835HY40</accession>
<name>A0A835HY40_9MAGN</name>
<organism evidence="2 3">
    <name type="scientific">Coptis chinensis</name>
    <dbReference type="NCBI Taxonomy" id="261450"/>
    <lineage>
        <taxon>Eukaryota</taxon>
        <taxon>Viridiplantae</taxon>
        <taxon>Streptophyta</taxon>
        <taxon>Embryophyta</taxon>
        <taxon>Tracheophyta</taxon>
        <taxon>Spermatophyta</taxon>
        <taxon>Magnoliopsida</taxon>
        <taxon>Ranunculales</taxon>
        <taxon>Ranunculaceae</taxon>
        <taxon>Coptidoideae</taxon>
        <taxon>Coptis</taxon>
    </lineage>
</organism>
<dbReference type="Proteomes" id="UP000631114">
    <property type="component" value="Unassembled WGS sequence"/>
</dbReference>
<dbReference type="InterPro" id="IPR002885">
    <property type="entry name" value="PPR_rpt"/>
</dbReference>
<dbReference type="Pfam" id="PF12854">
    <property type="entry name" value="PPR_1"/>
    <property type="match status" value="1"/>
</dbReference>
<evidence type="ECO:0000256" key="1">
    <source>
        <dbReference type="ARBA" id="ARBA00022737"/>
    </source>
</evidence>
<proteinExistence type="predicted"/>
<dbReference type="Gene3D" id="1.25.40.10">
    <property type="entry name" value="Tetratricopeptide repeat domain"/>
    <property type="match status" value="1"/>
</dbReference>
<dbReference type="Pfam" id="PF01535">
    <property type="entry name" value="PPR"/>
    <property type="match status" value="1"/>
</dbReference>
<dbReference type="InterPro" id="IPR011990">
    <property type="entry name" value="TPR-like_helical_dom_sf"/>
</dbReference>
<comment type="caution">
    <text evidence="2">The sequence shown here is derived from an EMBL/GenBank/DDBJ whole genome shotgun (WGS) entry which is preliminary data.</text>
</comment>
<evidence type="ECO:0000313" key="3">
    <source>
        <dbReference type="Proteomes" id="UP000631114"/>
    </source>
</evidence>
<keyword evidence="3" id="KW-1185">Reference proteome</keyword>
<reference evidence="2 3" key="1">
    <citation type="submission" date="2020-10" db="EMBL/GenBank/DDBJ databases">
        <title>The Coptis chinensis genome and diversification of protoberbering-type alkaloids.</title>
        <authorList>
            <person name="Wang B."/>
            <person name="Shu S."/>
            <person name="Song C."/>
            <person name="Liu Y."/>
        </authorList>
    </citation>
    <scope>NUCLEOTIDE SEQUENCE [LARGE SCALE GENOMIC DNA]</scope>
    <source>
        <strain evidence="2">HL-2020</strain>
        <tissue evidence="2">Leaf</tissue>
    </source>
</reference>
<dbReference type="GO" id="GO:0009451">
    <property type="term" value="P:RNA modification"/>
    <property type="evidence" value="ECO:0007669"/>
    <property type="project" value="InterPro"/>
</dbReference>
<dbReference type="PANTHER" id="PTHR47926:SF436">
    <property type="entry name" value="PENTATRICOPEPTIDE REPEAT-CONTAINING PROTEIN ELI1, CHLOROPLASTIC-LIKE ISOFORM X2"/>
    <property type="match status" value="1"/>
</dbReference>
<dbReference type="GO" id="GO:0003723">
    <property type="term" value="F:RNA binding"/>
    <property type="evidence" value="ECO:0007669"/>
    <property type="project" value="InterPro"/>
</dbReference>
<dbReference type="EMBL" id="JADFTS010000005">
    <property type="protein sequence ID" value="KAF9606846.1"/>
    <property type="molecule type" value="Genomic_DNA"/>
</dbReference>
<keyword evidence="1" id="KW-0677">Repeat</keyword>